<dbReference type="RefSeq" id="WP_067941112.1">
    <property type="nucleotide sequence ID" value="NZ_CP014228.1"/>
</dbReference>
<dbReference type="AlphaFoldDB" id="A0A0X8JE42"/>
<gene>
    <name evidence="2" type="ORF">AXF14_04250</name>
</gene>
<proteinExistence type="predicted"/>
<evidence type="ECO:0000313" key="3">
    <source>
        <dbReference type="Proteomes" id="UP000065220"/>
    </source>
</evidence>
<reference evidence="3" key="1">
    <citation type="submission" date="2016-02" db="EMBL/GenBank/DDBJ databases">
        <authorList>
            <person name="Holder M.E."/>
            <person name="Ajami N.J."/>
            <person name="Petrosino J.F."/>
        </authorList>
    </citation>
    <scope>NUCLEOTIDE SEQUENCE [LARGE SCALE GENOMIC DNA]</scope>
    <source>
        <strain evidence="3">CCUG 36733</strain>
    </source>
</reference>
<protein>
    <recommendedName>
        <fullName evidence="4">Phage holin family protein</fullName>
    </recommendedName>
</protein>
<name>A0A0X8JE42_ACTRD</name>
<evidence type="ECO:0008006" key="4">
    <source>
        <dbReference type="Google" id="ProtNLM"/>
    </source>
</evidence>
<dbReference type="Pfam" id="PF04020">
    <property type="entry name" value="Phage_holin_4_2"/>
    <property type="match status" value="1"/>
</dbReference>
<evidence type="ECO:0000313" key="2">
    <source>
        <dbReference type="EMBL" id="AMD86951.1"/>
    </source>
</evidence>
<feature type="transmembrane region" description="Helical" evidence="1">
    <location>
        <begin position="32"/>
        <end position="53"/>
    </location>
</feature>
<sequence length="135" mass="13522">MELLARTVGNAAGLWLAVAVVTGLSIPGNPSLGLTIVNLLVVGLVLALVNSIVKPIAKILAFPLYLLTFGLFALVVNGLMLLLTSRLTDALVGVGSSAGVALGLHADTFGAAVVGSVIVSVISAIVVGVIGPRED</sequence>
<organism evidence="2 3">
    <name type="scientific">Actinomyces radicidentis</name>
    <dbReference type="NCBI Taxonomy" id="111015"/>
    <lineage>
        <taxon>Bacteria</taxon>
        <taxon>Bacillati</taxon>
        <taxon>Actinomycetota</taxon>
        <taxon>Actinomycetes</taxon>
        <taxon>Actinomycetales</taxon>
        <taxon>Actinomycetaceae</taxon>
        <taxon>Actinomyces</taxon>
    </lineage>
</organism>
<dbReference type="KEGG" id="ard:AXF14_04250"/>
<keyword evidence="1" id="KW-0812">Transmembrane</keyword>
<keyword evidence="1" id="KW-1133">Transmembrane helix</keyword>
<dbReference type="Proteomes" id="UP000065220">
    <property type="component" value="Chromosome"/>
</dbReference>
<dbReference type="PANTHER" id="PTHR37309:SF1">
    <property type="entry name" value="SLR0284 PROTEIN"/>
    <property type="match status" value="1"/>
</dbReference>
<dbReference type="InterPro" id="IPR007165">
    <property type="entry name" value="Phage_holin_4_2"/>
</dbReference>
<dbReference type="STRING" id="111015.AXF14_04250"/>
<evidence type="ECO:0000256" key="1">
    <source>
        <dbReference type="SAM" id="Phobius"/>
    </source>
</evidence>
<keyword evidence="1" id="KW-0472">Membrane</keyword>
<accession>A0A0X8JE42</accession>
<keyword evidence="3" id="KW-1185">Reference proteome</keyword>
<feature type="transmembrane region" description="Helical" evidence="1">
    <location>
        <begin position="109"/>
        <end position="130"/>
    </location>
</feature>
<dbReference type="PANTHER" id="PTHR37309">
    <property type="entry name" value="SLR0284 PROTEIN"/>
    <property type="match status" value="1"/>
</dbReference>
<dbReference type="EMBL" id="CP014228">
    <property type="protein sequence ID" value="AMD86951.1"/>
    <property type="molecule type" value="Genomic_DNA"/>
</dbReference>
<feature type="transmembrane region" description="Helical" evidence="1">
    <location>
        <begin position="60"/>
        <end position="83"/>
    </location>
</feature>
<feature type="transmembrane region" description="Helical" evidence="1">
    <location>
        <begin position="7"/>
        <end position="26"/>
    </location>
</feature>
<dbReference type="OrthoDB" id="9810847at2"/>